<keyword evidence="4" id="KW-0472">Membrane</keyword>
<dbReference type="EMBL" id="UINC01001790">
    <property type="protein sequence ID" value="SUZ88833.1"/>
    <property type="molecule type" value="Genomic_DNA"/>
</dbReference>
<dbReference type="InterPro" id="IPR003770">
    <property type="entry name" value="MLTG-like"/>
</dbReference>
<dbReference type="Pfam" id="PF02618">
    <property type="entry name" value="YceG"/>
    <property type="match status" value="1"/>
</dbReference>
<dbReference type="PANTHER" id="PTHR30518:SF2">
    <property type="entry name" value="ENDOLYTIC MUREIN TRANSGLYCOSYLASE"/>
    <property type="match status" value="1"/>
</dbReference>
<reference evidence="7" key="1">
    <citation type="submission" date="2018-05" db="EMBL/GenBank/DDBJ databases">
        <authorList>
            <person name="Lanie J.A."/>
            <person name="Ng W.-L."/>
            <person name="Kazmierczak K.M."/>
            <person name="Andrzejewski T.M."/>
            <person name="Davidsen T.M."/>
            <person name="Wayne K.J."/>
            <person name="Tettelin H."/>
            <person name="Glass J.I."/>
            <person name="Rusch D."/>
            <person name="Podicherti R."/>
            <person name="Tsui H.-C.T."/>
            <person name="Winkler M.E."/>
        </authorList>
    </citation>
    <scope>NUCLEOTIDE SEQUENCE</scope>
</reference>
<dbReference type="AlphaFoldDB" id="A0A381RI74"/>
<proteinExistence type="inferred from homology"/>
<evidence type="ECO:0000256" key="2">
    <source>
        <dbReference type="ARBA" id="ARBA00022692"/>
    </source>
</evidence>
<dbReference type="GO" id="GO:0071555">
    <property type="term" value="P:cell wall organization"/>
    <property type="evidence" value="ECO:0007669"/>
    <property type="project" value="UniProtKB-KW"/>
</dbReference>
<dbReference type="Gene3D" id="3.30.160.60">
    <property type="entry name" value="Classic Zinc Finger"/>
    <property type="match status" value="1"/>
</dbReference>
<evidence type="ECO:0000256" key="3">
    <source>
        <dbReference type="ARBA" id="ARBA00022989"/>
    </source>
</evidence>
<evidence type="ECO:0000313" key="7">
    <source>
        <dbReference type="EMBL" id="SUZ88833.1"/>
    </source>
</evidence>
<keyword evidence="1" id="KW-1003">Cell membrane</keyword>
<dbReference type="NCBIfam" id="TIGR00247">
    <property type="entry name" value="endolytic transglycosylase MltG"/>
    <property type="match status" value="1"/>
</dbReference>
<name>A0A381RI74_9ZZZZ</name>
<accession>A0A381RI74</accession>
<evidence type="ECO:0000256" key="4">
    <source>
        <dbReference type="ARBA" id="ARBA00023136"/>
    </source>
</evidence>
<keyword evidence="2" id="KW-0812">Transmembrane</keyword>
<gene>
    <name evidence="7" type="ORF">METZ01_LOCUS41687</name>
</gene>
<dbReference type="GO" id="GO:0016829">
    <property type="term" value="F:lyase activity"/>
    <property type="evidence" value="ECO:0007669"/>
    <property type="project" value="UniProtKB-KW"/>
</dbReference>
<protein>
    <recommendedName>
        <fullName evidence="8">Endolytic murein transglycosylase</fullName>
    </recommendedName>
</protein>
<keyword evidence="3" id="KW-1133">Transmembrane helix</keyword>
<keyword evidence="5" id="KW-0456">Lyase</keyword>
<evidence type="ECO:0008006" key="8">
    <source>
        <dbReference type="Google" id="ProtNLM"/>
    </source>
</evidence>
<dbReference type="HAMAP" id="MF_02065">
    <property type="entry name" value="MltG"/>
    <property type="match status" value="1"/>
</dbReference>
<evidence type="ECO:0000256" key="6">
    <source>
        <dbReference type="ARBA" id="ARBA00023316"/>
    </source>
</evidence>
<dbReference type="PANTHER" id="PTHR30518">
    <property type="entry name" value="ENDOLYTIC MUREIN TRANSGLYCOSYLASE"/>
    <property type="match status" value="1"/>
</dbReference>
<evidence type="ECO:0000256" key="5">
    <source>
        <dbReference type="ARBA" id="ARBA00023239"/>
    </source>
</evidence>
<sequence length="296" mass="33878">MTITESQIYHVQKGATIDSISEELSNHKLIKSKIMFNLIGELFNYDKKLKLGYYEIEPDMSVLDFFEIVTNGRVATVNITFIEGKTIHEYFQMLNSNPAIHANLSLQETMNLIAIKEPYEGRFFPETFNFDYGESASNVLKRSHKMMQEKLDILWQNRKKGLPYKDPYEAVILASLIEKETAFDDEKHLISGVFIRRLEKGMRLQTDPSVIYALGEKYKPPLKKSDLKFDSLYNTYRYHGLPPGAISSVGYSSLYAAFHPDSGSALYFVSKKDGSHAFASSYEEHKNNIKKYLGGT</sequence>
<organism evidence="7">
    <name type="scientific">marine metagenome</name>
    <dbReference type="NCBI Taxonomy" id="408172"/>
    <lineage>
        <taxon>unclassified sequences</taxon>
        <taxon>metagenomes</taxon>
        <taxon>ecological metagenomes</taxon>
    </lineage>
</organism>
<dbReference type="Gene3D" id="3.30.1490.480">
    <property type="entry name" value="Endolytic murein transglycosylase"/>
    <property type="match status" value="1"/>
</dbReference>
<evidence type="ECO:0000256" key="1">
    <source>
        <dbReference type="ARBA" id="ARBA00022475"/>
    </source>
</evidence>
<dbReference type="CDD" id="cd08010">
    <property type="entry name" value="MltG_like"/>
    <property type="match status" value="1"/>
</dbReference>
<keyword evidence="6" id="KW-0961">Cell wall biogenesis/degradation</keyword>